<dbReference type="NCBIfam" id="TIGR03859">
    <property type="entry name" value="PQQ_PqqD"/>
    <property type="match status" value="1"/>
</dbReference>
<comment type="caution">
    <text evidence="4">The sequence shown here is derived from an EMBL/GenBank/DDBJ whole genome shotgun (WGS) entry which is preliminary data.</text>
</comment>
<comment type="pathway">
    <text evidence="1">Cofactor biosynthesis; pyrroloquinoline quinone biosynthesis.</text>
</comment>
<evidence type="ECO:0000256" key="2">
    <source>
        <dbReference type="ARBA" id="ARBA00011741"/>
    </source>
</evidence>
<dbReference type="InterPro" id="IPR008792">
    <property type="entry name" value="PQQD"/>
</dbReference>
<proteinExistence type="predicted"/>
<sequence length="90" mass="10077">MLSLTDSVRLAPGTRLQHDKVRQRWVLLGPERMLIIDELARLCLERSAGVNIGQLCEGLAAEFAAPLDTVQQDVLTLFTTMSEKGFLRHD</sequence>
<dbReference type="InterPro" id="IPR022479">
    <property type="entry name" value="PqqD_bac"/>
</dbReference>
<keyword evidence="3" id="KW-0884">PQQ biosynthesis</keyword>
<dbReference type="Gene3D" id="1.10.10.1150">
    <property type="entry name" value="Coenzyme PQQ synthesis protein D (PqqD)"/>
    <property type="match status" value="1"/>
</dbReference>
<evidence type="ECO:0000313" key="4">
    <source>
        <dbReference type="EMBL" id="MFC3533937.1"/>
    </source>
</evidence>
<dbReference type="RefSeq" id="WP_386094396.1">
    <property type="nucleotide sequence ID" value="NZ_JBHRXN010000036.1"/>
</dbReference>
<dbReference type="Pfam" id="PF05402">
    <property type="entry name" value="PqqD"/>
    <property type="match status" value="1"/>
</dbReference>
<name>A0ABV7RKL7_9NEIS</name>
<dbReference type="EMBL" id="JBHRXN010000036">
    <property type="protein sequence ID" value="MFC3533937.1"/>
    <property type="molecule type" value="Genomic_DNA"/>
</dbReference>
<dbReference type="Proteomes" id="UP001595741">
    <property type="component" value="Unassembled WGS sequence"/>
</dbReference>
<gene>
    <name evidence="4" type="primary">pqqD</name>
    <name evidence="4" type="ORF">ACFOLG_17355</name>
</gene>
<reference evidence="5" key="1">
    <citation type="journal article" date="2019" name="Int. J. Syst. Evol. Microbiol.">
        <title>The Global Catalogue of Microorganisms (GCM) 10K type strain sequencing project: providing services to taxonomists for standard genome sequencing and annotation.</title>
        <authorList>
            <consortium name="The Broad Institute Genomics Platform"/>
            <consortium name="The Broad Institute Genome Sequencing Center for Infectious Disease"/>
            <person name="Wu L."/>
            <person name="Ma J."/>
        </authorList>
    </citation>
    <scope>NUCLEOTIDE SEQUENCE [LARGE SCALE GENOMIC DNA]</scope>
    <source>
        <strain evidence="5">KCTC 42742</strain>
    </source>
</reference>
<dbReference type="InterPro" id="IPR041881">
    <property type="entry name" value="PqqD_sf"/>
</dbReference>
<keyword evidence="5" id="KW-1185">Reference proteome</keyword>
<evidence type="ECO:0000313" key="5">
    <source>
        <dbReference type="Proteomes" id="UP001595741"/>
    </source>
</evidence>
<evidence type="ECO:0000256" key="3">
    <source>
        <dbReference type="ARBA" id="ARBA00022905"/>
    </source>
</evidence>
<organism evidence="4 5">
    <name type="scientific">Vogesella facilis</name>
    <dbReference type="NCBI Taxonomy" id="1655232"/>
    <lineage>
        <taxon>Bacteria</taxon>
        <taxon>Pseudomonadati</taxon>
        <taxon>Pseudomonadota</taxon>
        <taxon>Betaproteobacteria</taxon>
        <taxon>Neisseriales</taxon>
        <taxon>Chromobacteriaceae</taxon>
        <taxon>Vogesella</taxon>
    </lineage>
</organism>
<protein>
    <submittedName>
        <fullName evidence="4">Pyrroloquinoline quinone biosynthesis peptide chaperone PqqD</fullName>
    </submittedName>
</protein>
<comment type="subunit">
    <text evidence="2">Monomer. Interacts with PqqE.</text>
</comment>
<evidence type="ECO:0000256" key="1">
    <source>
        <dbReference type="ARBA" id="ARBA00004886"/>
    </source>
</evidence>
<accession>A0ABV7RKL7</accession>